<protein>
    <submittedName>
        <fullName evidence="1">Ribonuclease H-like domain-containing protein</fullName>
    </submittedName>
</protein>
<reference evidence="1" key="1">
    <citation type="journal article" date="2019" name="Sci. Rep.">
        <title>Draft genome of Tanacetum cinerariifolium, the natural source of mosquito coil.</title>
        <authorList>
            <person name="Yamashiro T."/>
            <person name="Shiraishi A."/>
            <person name="Satake H."/>
            <person name="Nakayama K."/>
        </authorList>
    </citation>
    <scope>NUCLEOTIDE SEQUENCE</scope>
</reference>
<gene>
    <name evidence="1" type="ORF">Tci_336846</name>
</gene>
<dbReference type="AlphaFoldDB" id="A0A699H7L7"/>
<organism evidence="1">
    <name type="scientific">Tanacetum cinerariifolium</name>
    <name type="common">Dalmatian daisy</name>
    <name type="synonym">Chrysanthemum cinerariifolium</name>
    <dbReference type="NCBI Taxonomy" id="118510"/>
    <lineage>
        <taxon>Eukaryota</taxon>
        <taxon>Viridiplantae</taxon>
        <taxon>Streptophyta</taxon>
        <taxon>Embryophyta</taxon>
        <taxon>Tracheophyta</taxon>
        <taxon>Spermatophyta</taxon>
        <taxon>Magnoliopsida</taxon>
        <taxon>eudicotyledons</taxon>
        <taxon>Gunneridae</taxon>
        <taxon>Pentapetalae</taxon>
        <taxon>asterids</taxon>
        <taxon>campanulids</taxon>
        <taxon>Asterales</taxon>
        <taxon>Asteraceae</taxon>
        <taxon>Asteroideae</taxon>
        <taxon>Anthemideae</taxon>
        <taxon>Anthemidinae</taxon>
        <taxon>Tanacetum</taxon>
    </lineage>
</organism>
<evidence type="ECO:0000313" key="1">
    <source>
        <dbReference type="EMBL" id="GEX64871.1"/>
    </source>
</evidence>
<proteinExistence type="predicted"/>
<sequence length="477" mass="54389">MSKKLGSDFEMFNKACHVYDSFDHLKNDCNNWYNKGRFAKPVWNYNQRGNHKNFAKNTHPCSKRNIVPTVVLMKSGIKSVNAARQKNSKAAVIVNTARPVNTVHPKRTMNAAKPRPKVNTARPKAVLNVVQGNQVNAVKASACWVWRPKHKVLDHVSRNNGKSTNELIGMIDSRCSRHMTRNISYLTDYNEIDRGFLAFGGRLIVLICSELYTNDDWNEMKQLLRMELRLTLAYTYYCQLKVNAVRHKLTNIIDFLNANPIKNALTVNPTVYTSSTIRRDLKFEDEGGIDSLSNEVIFEQLTLMGVESSAKEHSLGEEDASKQGRNIADIVADAEITLVDETVEDRRRYNDQEMFDTDVLSDEEVVVEDVRVASIATAVTAATTVVFIDDITLAQALMDIKTQSPRQEFKDENLAWDNVQAMMDADYELAARLQEEEQGELTIEEKSRLFVELLDKRKKHFTKLIAEEKRRKPLIKA</sequence>
<comment type="caution">
    <text evidence="1">The sequence shown here is derived from an EMBL/GenBank/DDBJ whole genome shotgun (WGS) entry which is preliminary data.</text>
</comment>
<name>A0A699H7L7_TANCI</name>
<dbReference type="EMBL" id="BKCJ010121166">
    <property type="protein sequence ID" value="GEX64871.1"/>
    <property type="molecule type" value="Genomic_DNA"/>
</dbReference>
<accession>A0A699H7L7</accession>